<gene>
    <name evidence="1" type="ORF">Pan54_50210</name>
</gene>
<dbReference type="RefSeq" id="WP_146505986.1">
    <property type="nucleotide sequence ID" value="NZ_SJPG01000001.1"/>
</dbReference>
<evidence type="ECO:0000313" key="2">
    <source>
        <dbReference type="Proteomes" id="UP000316095"/>
    </source>
</evidence>
<comment type="caution">
    <text evidence="1">The sequence shown here is derived from an EMBL/GenBank/DDBJ whole genome shotgun (WGS) entry which is preliminary data.</text>
</comment>
<evidence type="ECO:0000313" key="1">
    <source>
        <dbReference type="EMBL" id="TWT64260.1"/>
    </source>
</evidence>
<proteinExistence type="predicted"/>
<name>A0A5C5XMS8_9PLAN</name>
<keyword evidence="2" id="KW-1185">Reference proteome</keyword>
<accession>A0A5C5XMS8</accession>
<protein>
    <submittedName>
        <fullName evidence="1">Uncharacterized protein</fullName>
    </submittedName>
</protein>
<sequence>MTKNIKLLKTKIESTKKTLGKLSPDSKQTHISLAIAEDFNGIIDQLVLEVPDIKNIVPKKITSTMPMSHMKKADIKYIDLEIYLDQLIAIISEFESGK</sequence>
<dbReference type="EMBL" id="SJPG01000001">
    <property type="protein sequence ID" value="TWT64260.1"/>
    <property type="molecule type" value="Genomic_DNA"/>
</dbReference>
<dbReference type="AlphaFoldDB" id="A0A5C5XMS8"/>
<dbReference type="Proteomes" id="UP000316095">
    <property type="component" value="Unassembled WGS sequence"/>
</dbReference>
<reference evidence="1 2" key="1">
    <citation type="submission" date="2019-02" db="EMBL/GenBank/DDBJ databases">
        <title>Deep-cultivation of Planctomycetes and their phenomic and genomic characterization uncovers novel biology.</title>
        <authorList>
            <person name="Wiegand S."/>
            <person name="Jogler M."/>
            <person name="Boedeker C."/>
            <person name="Pinto D."/>
            <person name="Vollmers J."/>
            <person name="Rivas-Marin E."/>
            <person name="Kohn T."/>
            <person name="Peeters S.H."/>
            <person name="Heuer A."/>
            <person name="Rast P."/>
            <person name="Oberbeckmann S."/>
            <person name="Bunk B."/>
            <person name="Jeske O."/>
            <person name="Meyerdierks A."/>
            <person name="Storesund J.E."/>
            <person name="Kallscheuer N."/>
            <person name="Luecker S."/>
            <person name="Lage O.M."/>
            <person name="Pohl T."/>
            <person name="Merkel B.J."/>
            <person name="Hornburger P."/>
            <person name="Mueller R.-W."/>
            <person name="Bruemmer F."/>
            <person name="Labrenz M."/>
            <person name="Spormann A.M."/>
            <person name="Op Den Camp H."/>
            <person name="Overmann J."/>
            <person name="Amann R."/>
            <person name="Jetten M.S.M."/>
            <person name="Mascher T."/>
            <person name="Medema M.H."/>
            <person name="Devos D.P."/>
            <person name="Kaster A.-K."/>
            <person name="Ovreas L."/>
            <person name="Rohde M."/>
            <person name="Galperin M.Y."/>
            <person name="Jogler C."/>
        </authorList>
    </citation>
    <scope>NUCLEOTIDE SEQUENCE [LARGE SCALE GENOMIC DNA]</scope>
    <source>
        <strain evidence="1 2">Pan54</strain>
    </source>
</reference>
<organism evidence="1 2">
    <name type="scientific">Rubinisphaera italica</name>
    <dbReference type="NCBI Taxonomy" id="2527969"/>
    <lineage>
        <taxon>Bacteria</taxon>
        <taxon>Pseudomonadati</taxon>
        <taxon>Planctomycetota</taxon>
        <taxon>Planctomycetia</taxon>
        <taxon>Planctomycetales</taxon>
        <taxon>Planctomycetaceae</taxon>
        <taxon>Rubinisphaera</taxon>
    </lineage>
</organism>